<protein>
    <submittedName>
        <fullName evidence="2">Uncharacterized protein</fullName>
    </submittedName>
</protein>
<feature type="region of interest" description="Disordered" evidence="1">
    <location>
        <begin position="67"/>
        <end position="87"/>
    </location>
</feature>
<proteinExistence type="predicted"/>
<reference evidence="2 3" key="1">
    <citation type="submission" date="2024-09" db="EMBL/GenBank/DDBJ databases">
        <authorList>
            <person name="Sun Q."/>
            <person name="Mori K."/>
        </authorList>
    </citation>
    <scope>NUCLEOTIDE SEQUENCE [LARGE SCALE GENOMIC DNA]</scope>
    <source>
        <strain evidence="2 3">CCM 3426</strain>
    </source>
</reference>
<organism evidence="2 3">
    <name type="scientific">Nonomuraea spiralis</name>
    <dbReference type="NCBI Taxonomy" id="46182"/>
    <lineage>
        <taxon>Bacteria</taxon>
        <taxon>Bacillati</taxon>
        <taxon>Actinomycetota</taxon>
        <taxon>Actinomycetes</taxon>
        <taxon>Streptosporangiales</taxon>
        <taxon>Streptosporangiaceae</taxon>
        <taxon>Nonomuraea</taxon>
    </lineage>
</organism>
<dbReference type="RefSeq" id="WP_189654043.1">
    <property type="nucleotide sequence ID" value="NZ_BMRC01000054.1"/>
</dbReference>
<dbReference type="EMBL" id="JBHMEI010000110">
    <property type="protein sequence ID" value="MFB9210035.1"/>
    <property type="molecule type" value="Genomic_DNA"/>
</dbReference>
<accession>A0ABV5J1H9</accession>
<keyword evidence="3" id="KW-1185">Reference proteome</keyword>
<evidence type="ECO:0000256" key="1">
    <source>
        <dbReference type="SAM" id="MobiDB-lite"/>
    </source>
</evidence>
<evidence type="ECO:0000313" key="2">
    <source>
        <dbReference type="EMBL" id="MFB9210035.1"/>
    </source>
</evidence>
<dbReference type="Proteomes" id="UP001589647">
    <property type="component" value="Unassembled WGS sequence"/>
</dbReference>
<name>A0ABV5J1H9_9ACTN</name>
<evidence type="ECO:0000313" key="3">
    <source>
        <dbReference type="Proteomes" id="UP001589647"/>
    </source>
</evidence>
<comment type="caution">
    <text evidence="2">The sequence shown here is derived from an EMBL/GenBank/DDBJ whole genome shotgun (WGS) entry which is preliminary data.</text>
</comment>
<sequence length="87" mass="9208">MDESLRVREKGVAEADDPCAWAAAAGGTASKTPRSPTFTDTHLLAFRLRLYDDAGTAKVTTLARDAPRGVGGQARSVASMTRRAAEM</sequence>
<gene>
    <name evidence="2" type="ORF">ACFFV7_53240</name>
</gene>